<sequence>MAQSARVCEARKKMQQYCFDPRMNRHLMSNLPNPPPLKGPHMVSSLQKDKDADIYTRNLLKPMPSAAIRVHAFIWKNRACHFQEEDTIKRAYPYLQALGLHPEFQGQGIGRILVHSGLRRAEEQWICVSDLSARGRDGSIYNVDSTFSKDQQAWVIGFRRLI</sequence>
<dbReference type="STRING" id="356882.A0A423VPN4"/>
<dbReference type="InterPro" id="IPR016181">
    <property type="entry name" value="Acyl_CoA_acyltransferase"/>
</dbReference>
<organism evidence="2 3">
    <name type="scientific">Cytospora schulzeri</name>
    <dbReference type="NCBI Taxonomy" id="448051"/>
    <lineage>
        <taxon>Eukaryota</taxon>
        <taxon>Fungi</taxon>
        <taxon>Dikarya</taxon>
        <taxon>Ascomycota</taxon>
        <taxon>Pezizomycotina</taxon>
        <taxon>Sordariomycetes</taxon>
        <taxon>Sordariomycetidae</taxon>
        <taxon>Diaporthales</taxon>
        <taxon>Cytosporaceae</taxon>
        <taxon>Cytospora</taxon>
    </lineage>
</organism>
<keyword evidence="3" id="KW-1185">Reference proteome</keyword>
<accession>A0A423VPN4</accession>
<evidence type="ECO:0000259" key="1">
    <source>
        <dbReference type="Pfam" id="PF00583"/>
    </source>
</evidence>
<evidence type="ECO:0000313" key="2">
    <source>
        <dbReference type="EMBL" id="ROV92964.1"/>
    </source>
</evidence>
<dbReference type="SUPFAM" id="SSF55729">
    <property type="entry name" value="Acyl-CoA N-acyltransferases (Nat)"/>
    <property type="match status" value="1"/>
</dbReference>
<reference evidence="2 3" key="1">
    <citation type="submission" date="2015-09" db="EMBL/GenBank/DDBJ databases">
        <title>Host preference determinants of Valsa canker pathogens revealed by comparative genomics.</title>
        <authorList>
            <person name="Yin Z."/>
            <person name="Huang L."/>
        </authorList>
    </citation>
    <scope>NUCLEOTIDE SEQUENCE [LARGE SCALE GENOMIC DNA]</scope>
    <source>
        <strain evidence="2 3">03-1</strain>
    </source>
</reference>
<dbReference type="CDD" id="cd04301">
    <property type="entry name" value="NAT_SF"/>
    <property type="match status" value="1"/>
</dbReference>
<dbReference type="Gene3D" id="3.40.630.30">
    <property type="match status" value="1"/>
</dbReference>
<gene>
    <name evidence="2" type="ORF">VMCG_08994</name>
</gene>
<comment type="caution">
    <text evidence="2">The sequence shown here is derived from an EMBL/GenBank/DDBJ whole genome shotgun (WGS) entry which is preliminary data.</text>
</comment>
<dbReference type="GO" id="GO:0016747">
    <property type="term" value="F:acyltransferase activity, transferring groups other than amino-acyl groups"/>
    <property type="evidence" value="ECO:0007669"/>
    <property type="project" value="InterPro"/>
</dbReference>
<dbReference type="EMBL" id="LKEA01000047">
    <property type="protein sequence ID" value="ROV92964.1"/>
    <property type="molecule type" value="Genomic_DNA"/>
</dbReference>
<protein>
    <recommendedName>
        <fullName evidence="1">N-acetyltransferase domain-containing protein</fullName>
    </recommendedName>
</protein>
<dbReference type="AlphaFoldDB" id="A0A423VPN4"/>
<dbReference type="InterPro" id="IPR000182">
    <property type="entry name" value="GNAT_dom"/>
</dbReference>
<feature type="domain" description="N-acetyltransferase" evidence="1">
    <location>
        <begin position="89"/>
        <end position="124"/>
    </location>
</feature>
<dbReference type="Proteomes" id="UP000283895">
    <property type="component" value="Unassembled WGS sequence"/>
</dbReference>
<proteinExistence type="predicted"/>
<name>A0A423VPN4_9PEZI</name>
<dbReference type="Pfam" id="PF00583">
    <property type="entry name" value="Acetyltransf_1"/>
    <property type="match status" value="1"/>
</dbReference>
<dbReference type="OrthoDB" id="2115692at2759"/>
<evidence type="ECO:0000313" key="3">
    <source>
        <dbReference type="Proteomes" id="UP000283895"/>
    </source>
</evidence>